<protein>
    <submittedName>
        <fullName evidence="4">Glycosyl transferase, group 1</fullName>
    </submittedName>
</protein>
<name>A1BIT2_CHLPD</name>
<keyword evidence="1 4" id="KW-0808">Transferase</keyword>
<organism evidence="4 5">
    <name type="scientific">Chlorobium phaeobacteroides (strain DSM 266 / SMG 266 / 2430)</name>
    <dbReference type="NCBI Taxonomy" id="290317"/>
    <lineage>
        <taxon>Bacteria</taxon>
        <taxon>Pseudomonadati</taxon>
        <taxon>Chlorobiota</taxon>
        <taxon>Chlorobiia</taxon>
        <taxon>Chlorobiales</taxon>
        <taxon>Chlorobiaceae</taxon>
        <taxon>Chlorobium/Pelodictyon group</taxon>
        <taxon>Chlorobium</taxon>
    </lineage>
</organism>
<dbReference type="SUPFAM" id="SSF53756">
    <property type="entry name" value="UDP-Glycosyltransferase/glycogen phosphorylase"/>
    <property type="match status" value="1"/>
</dbReference>
<dbReference type="EMBL" id="CP000492">
    <property type="protein sequence ID" value="ABL66309.1"/>
    <property type="molecule type" value="Genomic_DNA"/>
</dbReference>
<proteinExistence type="predicted"/>
<evidence type="ECO:0000259" key="2">
    <source>
        <dbReference type="Pfam" id="PF00534"/>
    </source>
</evidence>
<dbReference type="Proteomes" id="UP000008701">
    <property type="component" value="Chromosome"/>
</dbReference>
<dbReference type="CAZy" id="GT4">
    <property type="family name" value="Glycosyltransferase Family 4"/>
</dbReference>
<dbReference type="InterPro" id="IPR001296">
    <property type="entry name" value="Glyco_trans_1"/>
</dbReference>
<dbReference type="AlphaFoldDB" id="A1BIT2"/>
<dbReference type="CDD" id="cd03818">
    <property type="entry name" value="GT4_ExpC-like"/>
    <property type="match status" value="1"/>
</dbReference>
<feature type="domain" description="Glycosyl transferase family 4" evidence="3">
    <location>
        <begin position="26"/>
        <end position="196"/>
    </location>
</feature>
<sequence>MNFLFVHQNFPGQFRHVAKALAEMPEHRVVGIGESANLKGRLSLHPRINVMGYQPKRGASPETHHYIRDFEGAVRRGQEVARVAFELRKKGFRPDLVISHPAWGESFFLPDIFPDARHIGYFEYFYRSSGGDIGFDPEFPSSFDDRLKVRIKNTTQLLSLDSADAGISPTLWQQSRYPKEFHSKIRVIHEGVDTNVVAPDENASIDIDGAHFIRGDRVITYVARNLEPCRGVHVFIRAIPLIQELCPDARIVIIGGDDVSYGRRPTAGTTYRSLYCDEVKDVADWSRVHFTGRLPYNRYLKILQLSSAHVYLTYPFVLSWSMLEAMAAGCVVIGSATPPVQEVITHAENGLLVDFFDREELARTVAGVVNNQSQHEQIRQSARQTILDRYDLHTKCLPELLRYLIG</sequence>
<dbReference type="InterPro" id="IPR022623">
    <property type="entry name" value="Glyco_trans_4"/>
</dbReference>
<gene>
    <name evidence="4" type="ordered locus">Cpha266_2318</name>
</gene>
<accession>A1BIT2</accession>
<dbReference type="PANTHER" id="PTHR46401">
    <property type="entry name" value="GLYCOSYLTRANSFERASE WBBK-RELATED"/>
    <property type="match status" value="1"/>
</dbReference>
<dbReference type="HOGENOM" id="CLU_054763_0_0_10"/>
<dbReference type="RefSeq" id="WP_011746098.1">
    <property type="nucleotide sequence ID" value="NC_008639.1"/>
</dbReference>
<dbReference type="PANTHER" id="PTHR46401:SF2">
    <property type="entry name" value="GLYCOSYLTRANSFERASE WBBK-RELATED"/>
    <property type="match status" value="1"/>
</dbReference>
<dbReference type="KEGG" id="cph:Cpha266_2318"/>
<keyword evidence="5" id="KW-1185">Reference proteome</keyword>
<reference evidence="4 5" key="1">
    <citation type="submission" date="2006-12" db="EMBL/GenBank/DDBJ databases">
        <title>Complete sequence of Chlorobium phaeobacteroides DSM 266.</title>
        <authorList>
            <consortium name="US DOE Joint Genome Institute"/>
            <person name="Copeland A."/>
            <person name="Lucas S."/>
            <person name="Lapidus A."/>
            <person name="Barry K."/>
            <person name="Detter J.C."/>
            <person name="Glavina del Rio T."/>
            <person name="Hammon N."/>
            <person name="Israni S."/>
            <person name="Pitluck S."/>
            <person name="Goltsman E."/>
            <person name="Schmutz J."/>
            <person name="Larimer F."/>
            <person name="Land M."/>
            <person name="Hauser L."/>
            <person name="Mikhailova N."/>
            <person name="Li T."/>
            <person name="Overmann J."/>
            <person name="Bryant D.A."/>
            <person name="Richardson P."/>
        </authorList>
    </citation>
    <scope>NUCLEOTIDE SEQUENCE [LARGE SCALE GENOMIC DNA]</scope>
    <source>
        <strain evidence="4 5">DSM 266</strain>
    </source>
</reference>
<evidence type="ECO:0000259" key="3">
    <source>
        <dbReference type="Pfam" id="PF12000"/>
    </source>
</evidence>
<dbReference type="Gene3D" id="3.40.50.2000">
    <property type="entry name" value="Glycogen Phosphorylase B"/>
    <property type="match status" value="1"/>
</dbReference>
<dbReference type="OrthoDB" id="502646at2"/>
<dbReference type="STRING" id="290317.Cpha266_2318"/>
<evidence type="ECO:0000256" key="1">
    <source>
        <dbReference type="ARBA" id="ARBA00022679"/>
    </source>
</evidence>
<evidence type="ECO:0000313" key="4">
    <source>
        <dbReference type="EMBL" id="ABL66309.1"/>
    </source>
</evidence>
<dbReference type="Pfam" id="PF00534">
    <property type="entry name" value="Glycos_transf_1"/>
    <property type="match status" value="1"/>
</dbReference>
<dbReference type="GO" id="GO:0009103">
    <property type="term" value="P:lipopolysaccharide biosynthetic process"/>
    <property type="evidence" value="ECO:0007669"/>
    <property type="project" value="TreeGrafter"/>
</dbReference>
<dbReference type="Pfam" id="PF12000">
    <property type="entry name" value="Glyco_trans_4_3"/>
    <property type="match status" value="1"/>
</dbReference>
<dbReference type="eggNOG" id="COG0438">
    <property type="taxonomic scope" value="Bacteria"/>
</dbReference>
<dbReference type="GO" id="GO:0016757">
    <property type="term" value="F:glycosyltransferase activity"/>
    <property type="evidence" value="ECO:0007669"/>
    <property type="project" value="InterPro"/>
</dbReference>
<evidence type="ECO:0000313" key="5">
    <source>
        <dbReference type="Proteomes" id="UP000008701"/>
    </source>
</evidence>
<feature type="domain" description="Glycosyl transferase family 1" evidence="2">
    <location>
        <begin position="212"/>
        <end position="384"/>
    </location>
</feature>